<feature type="domain" description="Glutaredoxin" evidence="1">
    <location>
        <begin position="3"/>
        <end position="57"/>
    </location>
</feature>
<dbReference type="PROSITE" id="PS51354">
    <property type="entry name" value="GLUTAREDOXIN_2"/>
    <property type="match status" value="1"/>
</dbReference>
<dbReference type="EMBL" id="PFTH01000068">
    <property type="protein sequence ID" value="PJB88788.1"/>
    <property type="molecule type" value="Genomic_DNA"/>
</dbReference>
<evidence type="ECO:0000259" key="1">
    <source>
        <dbReference type="Pfam" id="PF00462"/>
    </source>
</evidence>
<evidence type="ECO:0000313" key="2">
    <source>
        <dbReference type="EMBL" id="PJB88788.1"/>
    </source>
</evidence>
<comment type="caution">
    <text evidence="2">The sequence shown here is derived from an EMBL/GenBank/DDBJ whole genome shotgun (WGS) entry which is preliminary data.</text>
</comment>
<dbReference type="Pfam" id="PF00462">
    <property type="entry name" value="Glutaredoxin"/>
    <property type="match status" value="1"/>
</dbReference>
<reference evidence="3" key="1">
    <citation type="submission" date="2017-09" db="EMBL/GenBank/DDBJ databases">
        <title>Depth-based differentiation of microbial function through sediment-hosted aquifers and enrichment of novel symbionts in the deep terrestrial subsurface.</title>
        <authorList>
            <person name="Probst A.J."/>
            <person name="Ladd B."/>
            <person name="Jarett J.K."/>
            <person name="Geller-Mcgrath D.E."/>
            <person name="Sieber C.M.K."/>
            <person name="Emerson J.B."/>
            <person name="Anantharaman K."/>
            <person name="Thomas B.C."/>
            <person name="Malmstrom R."/>
            <person name="Stieglmeier M."/>
            <person name="Klingl A."/>
            <person name="Woyke T."/>
            <person name="Ryan C.M."/>
            <person name="Banfield J.F."/>
        </authorList>
    </citation>
    <scope>NUCLEOTIDE SEQUENCE [LARGE SCALE GENOMIC DNA]</scope>
</reference>
<accession>A0A2M8DDI4</accession>
<dbReference type="Proteomes" id="UP000229706">
    <property type="component" value="Unassembled WGS sequence"/>
</dbReference>
<gene>
    <name evidence="2" type="ORF">CO083_01750</name>
</gene>
<dbReference type="SUPFAM" id="SSF52833">
    <property type="entry name" value="Thioredoxin-like"/>
    <property type="match status" value="1"/>
</dbReference>
<dbReference type="CDD" id="cd02976">
    <property type="entry name" value="NrdH"/>
    <property type="match status" value="1"/>
</dbReference>
<dbReference type="AlphaFoldDB" id="A0A2M8DDI4"/>
<proteinExistence type="predicted"/>
<dbReference type="Gene3D" id="3.40.30.10">
    <property type="entry name" value="Glutaredoxin"/>
    <property type="match status" value="1"/>
</dbReference>
<sequence>MKITVYTIKDCAFSKQEKEYLTSHSLPYEEKDLETNKEFLTEMLAISSNFAGTPVTRVEKD</sequence>
<feature type="non-terminal residue" evidence="2">
    <location>
        <position position="61"/>
    </location>
</feature>
<dbReference type="InterPro" id="IPR002109">
    <property type="entry name" value="Glutaredoxin"/>
</dbReference>
<name>A0A2M8DDI4_9BACT</name>
<evidence type="ECO:0000313" key="3">
    <source>
        <dbReference type="Proteomes" id="UP000229706"/>
    </source>
</evidence>
<dbReference type="InterPro" id="IPR036249">
    <property type="entry name" value="Thioredoxin-like_sf"/>
</dbReference>
<protein>
    <recommendedName>
        <fullName evidence="1">Glutaredoxin domain-containing protein</fullName>
    </recommendedName>
</protein>
<organism evidence="2 3">
    <name type="scientific">Candidatus Roizmanbacteria bacterium CG_4_9_14_0_8_um_filter_34_12</name>
    <dbReference type="NCBI Taxonomy" id="1974840"/>
    <lineage>
        <taxon>Bacteria</taxon>
        <taxon>Candidatus Roizmaniibacteriota</taxon>
    </lineage>
</organism>